<evidence type="ECO:0000313" key="1">
    <source>
        <dbReference type="EMBL" id="MFC3702159.1"/>
    </source>
</evidence>
<accession>A0ABV7WUZ6</accession>
<evidence type="ECO:0008006" key="3">
    <source>
        <dbReference type="Google" id="ProtNLM"/>
    </source>
</evidence>
<comment type="caution">
    <text evidence="1">The sequence shown here is derived from an EMBL/GenBank/DDBJ whole genome shotgun (WGS) entry which is preliminary data.</text>
</comment>
<keyword evidence="2" id="KW-1185">Reference proteome</keyword>
<dbReference type="RefSeq" id="WP_290281517.1">
    <property type="nucleotide sequence ID" value="NZ_JAUFQI010000001.1"/>
</dbReference>
<reference evidence="2" key="1">
    <citation type="journal article" date="2019" name="Int. J. Syst. Evol. Microbiol.">
        <title>The Global Catalogue of Microorganisms (GCM) 10K type strain sequencing project: providing services to taxonomists for standard genome sequencing and annotation.</title>
        <authorList>
            <consortium name="The Broad Institute Genomics Platform"/>
            <consortium name="The Broad Institute Genome Sequencing Center for Infectious Disease"/>
            <person name="Wu L."/>
            <person name="Ma J."/>
        </authorList>
    </citation>
    <scope>NUCLEOTIDE SEQUENCE [LARGE SCALE GENOMIC DNA]</scope>
    <source>
        <strain evidence="2">CECT 8288</strain>
    </source>
</reference>
<sequence length="292" mass="33085">MNAQTQSNYSIRSNRVLKALVTLGASLSLMGCYVEVYSDYEDDYHYEPSPYTIADMRTSFLVEAAITPVALAAEAPYQVIDPDKYTSPRSRMPSRGHVTDTTYAYLFDNVECAEGGSTQVEAEAETTSYSDGYTYVDIQTSAQANHCQVWQNSELVTINSDLSYDTTGWYDDYENELSRIDGQLGGQFNLKWHSKQIELVNISSTITEINATDFKIDLKASAKLDDGFSVQRPTLKTTQKVHWYLGAKHPHLGEMKFISGLHWVSLKFEDQGVWRENSQGRSNFWTWTELGY</sequence>
<proteinExistence type="predicted"/>
<protein>
    <recommendedName>
        <fullName evidence="3">Lipoprotein</fullName>
    </recommendedName>
</protein>
<evidence type="ECO:0000313" key="2">
    <source>
        <dbReference type="Proteomes" id="UP001595710"/>
    </source>
</evidence>
<name>A0ABV7WUZ6_9GAMM</name>
<dbReference type="Proteomes" id="UP001595710">
    <property type="component" value="Unassembled WGS sequence"/>
</dbReference>
<gene>
    <name evidence="1" type="ORF">ACFOND_10935</name>
</gene>
<dbReference type="EMBL" id="JBHRYN010000012">
    <property type="protein sequence ID" value="MFC3702159.1"/>
    <property type="molecule type" value="Genomic_DNA"/>
</dbReference>
<organism evidence="1 2">
    <name type="scientific">Reinekea marina</name>
    <dbReference type="NCBI Taxonomy" id="1310421"/>
    <lineage>
        <taxon>Bacteria</taxon>
        <taxon>Pseudomonadati</taxon>
        <taxon>Pseudomonadota</taxon>
        <taxon>Gammaproteobacteria</taxon>
        <taxon>Oceanospirillales</taxon>
        <taxon>Saccharospirillaceae</taxon>
        <taxon>Reinekea</taxon>
    </lineage>
</organism>